<name>A0A8B9AKL8_PHODC</name>
<dbReference type="GO" id="GO:0015995">
    <property type="term" value="P:chlorophyll biosynthetic process"/>
    <property type="evidence" value="ECO:0007669"/>
    <property type="project" value="TreeGrafter"/>
</dbReference>
<dbReference type="Gene3D" id="3.40.50.300">
    <property type="entry name" value="P-loop containing nucleotide triphosphate hydrolases"/>
    <property type="match status" value="1"/>
</dbReference>
<gene>
    <name evidence="3" type="primary">LOC120111931</name>
</gene>
<dbReference type="PANTHER" id="PTHR32039">
    <property type="entry name" value="MAGNESIUM-CHELATASE SUBUNIT CHLI"/>
    <property type="match status" value="1"/>
</dbReference>
<dbReference type="SUPFAM" id="SSF52540">
    <property type="entry name" value="P-loop containing nucleoside triphosphate hydrolases"/>
    <property type="match status" value="1"/>
</dbReference>
<dbReference type="InterPro" id="IPR027417">
    <property type="entry name" value="P-loop_NTPase"/>
</dbReference>
<evidence type="ECO:0000313" key="2">
    <source>
        <dbReference type="Proteomes" id="UP000228380"/>
    </source>
</evidence>
<evidence type="ECO:0000313" key="3">
    <source>
        <dbReference type="RefSeq" id="XP_038986247.1"/>
    </source>
</evidence>
<dbReference type="RefSeq" id="XP_038986247.1">
    <property type="nucleotide sequence ID" value="XM_039130319.1"/>
</dbReference>
<evidence type="ECO:0000256" key="1">
    <source>
        <dbReference type="SAM" id="MobiDB-lite"/>
    </source>
</evidence>
<accession>A0A8B9AKL8</accession>
<dbReference type="PANTHER" id="PTHR32039:SF9">
    <property type="entry name" value="MAGNESIUM-CHELATASE SUBUNIT CHLI-2, CHLOROPLASTIC"/>
    <property type="match status" value="1"/>
</dbReference>
<dbReference type="Proteomes" id="UP000228380">
    <property type="component" value="Chromosome 9"/>
</dbReference>
<feature type="compositionally biased region" description="Low complexity" evidence="1">
    <location>
        <begin position="66"/>
        <end position="79"/>
    </location>
</feature>
<reference evidence="3" key="2">
    <citation type="submission" date="2025-08" db="UniProtKB">
        <authorList>
            <consortium name="RefSeq"/>
        </authorList>
    </citation>
    <scope>IDENTIFICATION</scope>
    <source>
        <tissue evidence="3">Young leaves</tissue>
    </source>
</reference>
<protein>
    <submittedName>
        <fullName evidence="3">Magnesium-chelatase subunit ChlI-2, chloroplastic-like isoform X1</fullName>
    </submittedName>
</protein>
<keyword evidence="2" id="KW-1185">Reference proteome</keyword>
<proteinExistence type="predicted"/>
<feature type="region of interest" description="Disordered" evidence="1">
    <location>
        <begin position="1"/>
        <end position="79"/>
    </location>
</feature>
<dbReference type="GeneID" id="120111931"/>
<dbReference type="AlphaFoldDB" id="A0A8B9AKL8"/>
<sequence length="266" mass="28884">MKPNPNAYAPPYVRFGSNSPKPKPKPSQNPAFSILPSPPQSNALPSPPLPSPRAEAGTRRSAADYPSIPRHISSPSSHGGANRTLLHLLLIRHRHCFPSPHLSPLPHFPAPIQHRRSFHGKIGTGFRRGARRSIISIVAVPDISSTEAAKKLAAKESQPPVYPFSAIVGQDEMKLCLLLNVIGPKNGGVMIMGDRGTGKSATIRSLVDLLPEIRVVVGHPFNSDPEDPESMGMEVRECVMKVFSSFSCKSFCSSKLLVFCNFEAFI</sequence>
<dbReference type="GO" id="GO:0009570">
    <property type="term" value="C:chloroplast stroma"/>
    <property type="evidence" value="ECO:0007669"/>
    <property type="project" value="TreeGrafter"/>
</dbReference>
<dbReference type="OrthoDB" id="1740144at2759"/>
<organism evidence="2 3">
    <name type="scientific">Phoenix dactylifera</name>
    <name type="common">Date palm</name>
    <dbReference type="NCBI Taxonomy" id="42345"/>
    <lineage>
        <taxon>Eukaryota</taxon>
        <taxon>Viridiplantae</taxon>
        <taxon>Streptophyta</taxon>
        <taxon>Embryophyta</taxon>
        <taxon>Tracheophyta</taxon>
        <taxon>Spermatophyta</taxon>
        <taxon>Magnoliopsida</taxon>
        <taxon>Liliopsida</taxon>
        <taxon>Arecaceae</taxon>
        <taxon>Coryphoideae</taxon>
        <taxon>Phoeniceae</taxon>
        <taxon>Phoenix</taxon>
    </lineage>
</organism>
<dbReference type="KEGG" id="pda:120111931"/>
<dbReference type="InterPro" id="IPR045006">
    <property type="entry name" value="CHLI-like"/>
</dbReference>
<reference evidence="2" key="1">
    <citation type="journal article" date="2019" name="Nat. Commun.">
        <title>Genome-wide association mapping of date palm fruit traits.</title>
        <authorList>
            <person name="Hazzouri K.M."/>
            <person name="Gros-Balthazard M."/>
            <person name="Flowers J.M."/>
            <person name="Copetti D."/>
            <person name="Lemansour A."/>
            <person name="Lebrun M."/>
            <person name="Masmoudi K."/>
            <person name="Ferrand S."/>
            <person name="Dhar M.I."/>
            <person name="Fresquez Z.A."/>
            <person name="Rosas U."/>
            <person name="Zhang J."/>
            <person name="Talag J."/>
            <person name="Lee S."/>
            <person name="Kudrna D."/>
            <person name="Powell R.F."/>
            <person name="Leitch I.J."/>
            <person name="Krueger R.R."/>
            <person name="Wing R.A."/>
            <person name="Amiri K.M.A."/>
            <person name="Purugganan M.D."/>
        </authorList>
    </citation>
    <scope>NUCLEOTIDE SEQUENCE [LARGE SCALE GENOMIC DNA]</scope>
    <source>
        <strain evidence="2">cv. Khalas</strain>
    </source>
</reference>